<organism evidence="1 2">
    <name type="scientific">Acidithrix ferrooxidans</name>
    <dbReference type="NCBI Taxonomy" id="1280514"/>
    <lineage>
        <taxon>Bacteria</taxon>
        <taxon>Bacillati</taxon>
        <taxon>Actinomycetota</taxon>
        <taxon>Acidimicrobiia</taxon>
        <taxon>Acidimicrobiales</taxon>
        <taxon>Acidimicrobiaceae</taxon>
        <taxon>Acidithrix</taxon>
    </lineage>
</organism>
<dbReference type="STRING" id="1280514.AXFE_15300"/>
<keyword evidence="2" id="KW-1185">Reference proteome</keyword>
<evidence type="ECO:0000313" key="2">
    <source>
        <dbReference type="Proteomes" id="UP000032360"/>
    </source>
</evidence>
<protein>
    <submittedName>
        <fullName evidence="1">Uncharacterized protein</fullName>
    </submittedName>
</protein>
<gene>
    <name evidence="1" type="ORF">AXFE_15300</name>
</gene>
<accession>A0A0D8HI07</accession>
<dbReference type="EMBL" id="JXYS01000034">
    <property type="protein sequence ID" value="KJF17630.1"/>
    <property type="molecule type" value="Genomic_DNA"/>
</dbReference>
<name>A0A0D8HI07_9ACTN</name>
<proteinExistence type="predicted"/>
<dbReference type="AlphaFoldDB" id="A0A0D8HI07"/>
<comment type="caution">
    <text evidence="1">The sequence shown here is derived from an EMBL/GenBank/DDBJ whole genome shotgun (WGS) entry which is preliminary data.</text>
</comment>
<sequence>MALIHQKVVSMNPKLSEIQTIAKLDAAKCPNVARGAAMIALPGGSHWVSEHKKPGRGFSSGHWLRNPSRCEELCISK</sequence>
<dbReference type="Proteomes" id="UP000032360">
    <property type="component" value="Unassembled WGS sequence"/>
</dbReference>
<evidence type="ECO:0000313" key="1">
    <source>
        <dbReference type="EMBL" id="KJF17630.1"/>
    </source>
</evidence>
<reference evidence="1 2" key="1">
    <citation type="submission" date="2015-01" db="EMBL/GenBank/DDBJ databases">
        <title>Draft genome of the acidophilic iron oxidizer Acidithrix ferrooxidans strain Py-F3.</title>
        <authorList>
            <person name="Poehlein A."/>
            <person name="Eisen S."/>
            <person name="Schloemann M."/>
            <person name="Johnson B.D."/>
            <person name="Daniel R."/>
            <person name="Muehling M."/>
        </authorList>
    </citation>
    <scope>NUCLEOTIDE SEQUENCE [LARGE SCALE GENOMIC DNA]</scope>
    <source>
        <strain evidence="1 2">Py-F3</strain>
    </source>
</reference>